<accession>A0A0V7ZWK9</accession>
<evidence type="ECO:0000256" key="3">
    <source>
        <dbReference type="ARBA" id="ARBA00022553"/>
    </source>
</evidence>
<dbReference type="SUPFAM" id="SSF52172">
    <property type="entry name" value="CheY-like"/>
    <property type="match status" value="1"/>
</dbReference>
<dbReference type="Gene3D" id="3.30.565.10">
    <property type="entry name" value="Histidine kinase-like ATPase, C-terminal domain"/>
    <property type="match status" value="1"/>
</dbReference>
<evidence type="ECO:0000259" key="8">
    <source>
        <dbReference type="PROSITE" id="PS50110"/>
    </source>
</evidence>
<dbReference type="EC" id="2.7.13.3" evidence="2"/>
<dbReference type="SMART" id="SM00388">
    <property type="entry name" value="HisKA"/>
    <property type="match status" value="1"/>
</dbReference>
<evidence type="ECO:0000256" key="1">
    <source>
        <dbReference type="ARBA" id="ARBA00000085"/>
    </source>
</evidence>
<dbReference type="InterPro" id="IPR003594">
    <property type="entry name" value="HATPase_dom"/>
</dbReference>
<dbReference type="Pfam" id="PF02518">
    <property type="entry name" value="HATPase_c"/>
    <property type="match status" value="1"/>
</dbReference>
<keyword evidence="5" id="KW-0902">Two-component regulatory system</keyword>
<dbReference type="InterPro" id="IPR011006">
    <property type="entry name" value="CheY-like_superfamily"/>
</dbReference>
<evidence type="ECO:0000256" key="5">
    <source>
        <dbReference type="ARBA" id="ARBA00023012"/>
    </source>
</evidence>
<evidence type="ECO:0000256" key="6">
    <source>
        <dbReference type="PROSITE-ProRule" id="PRU00169"/>
    </source>
</evidence>
<dbReference type="Gene3D" id="3.40.50.2300">
    <property type="match status" value="1"/>
</dbReference>
<keyword evidence="11" id="KW-1185">Reference proteome</keyword>
<name>A0A0V7ZWK9_9CYAN</name>
<evidence type="ECO:0000313" key="11">
    <source>
        <dbReference type="Proteomes" id="UP000053372"/>
    </source>
</evidence>
<dbReference type="EMBL" id="LMTZ01000042">
    <property type="protein sequence ID" value="KST68935.1"/>
    <property type="molecule type" value="Genomic_DNA"/>
</dbReference>
<proteinExistence type="predicted"/>
<dbReference type="PROSITE" id="PS50110">
    <property type="entry name" value="RESPONSE_REGULATORY"/>
    <property type="match status" value="1"/>
</dbReference>
<dbReference type="InterPro" id="IPR004358">
    <property type="entry name" value="Sig_transdc_His_kin-like_C"/>
</dbReference>
<keyword evidence="4 10" id="KW-0808">Transferase</keyword>
<evidence type="ECO:0000313" key="9">
    <source>
        <dbReference type="EMBL" id="KST68935.1"/>
    </source>
</evidence>
<reference evidence="10 11" key="1">
    <citation type="journal article" date="2015" name="Genome Announc.">
        <title>Draft Genome of the Euendolithic (true boring) Cyanobacterium Mastigocoleus testarum strain BC008.</title>
        <authorList>
            <person name="Guida B.S."/>
            <person name="Garcia-Pichel F."/>
        </authorList>
    </citation>
    <scope>NUCLEOTIDE SEQUENCE [LARGE SCALE GENOMIC DNA]</scope>
    <source>
        <strain evidence="10 11">BC008</strain>
    </source>
</reference>
<feature type="domain" description="Response regulatory" evidence="8">
    <location>
        <begin position="3"/>
        <end position="119"/>
    </location>
</feature>
<dbReference type="PANTHER" id="PTHR43547:SF2">
    <property type="entry name" value="HYBRID SIGNAL TRANSDUCTION HISTIDINE KINASE C"/>
    <property type="match status" value="1"/>
</dbReference>
<dbReference type="SUPFAM" id="SSF47384">
    <property type="entry name" value="Homodimeric domain of signal transducing histidine kinase"/>
    <property type="match status" value="1"/>
</dbReference>
<dbReference type="PRINTS" id="PR00344">
    <property type="entry name" value="BCTRLSENSOR"/>
</dbReference>
<organism evidence="10 11">
    <name type="scientific">Mastigocoleus testarum BC008</name>
    <dbReference type="NCBI Taxonomy" id="371196"/>
    <lineage>
        <taxon>Bacteria</taxon>
        <taxon>Bacillati</taxon>
        <taxon>Cyanobacteriota</taxon>
        <taxon>Cyanophyceae</taxon>
        <taxon>Nostocales</taxon>
        <taxon>Hapalosiphonaceae</taxon>
        <taxon>Mastigocoleus</taxon>
    </lineage>
</organism>
<dbReference type="Pfam" id="PF00072">
    <property type="entry name" value="Response_reg"/>
    <property type="match status" value="1"/>
</dbReference>
<dbReference type="InterPro" id="IPR001789">
    <property type="entry name" value="Sig_transdc_resp-reg_receiver"/>
</dbReference>
<dbReference type="InterPro" id="IPR036097">
    <property type="entry name" value="HisK_dim/P_sf"/>
</dbReference>
<dbReference type="SMART" id="SM00387">
    <property type="entry name" value="HATPase_c"/>
    <property type="match status" value="1"/>
</dbReference>
<keyword evidence="4 10" id="KW-0418">Kinase</keyword>
<comment type="caution">
    <text evidence="10">The sequence shown here is derived from an EMBL/GenBank/DDBJ whole genome shotgun (WGS) entry which is preliminary data.</text>
</comment>
<evidence type="ECO:0000256" key="2">
    <source>
        <dbReference type="ARBA" id="ARBA00012438"/>
    </source>
</evidence>
<evidence type="ECO:0000259" key="7">
    <source>
        <dbReference type="PROSITE" id="PS50109"/>
    </source>
</evidence>
<dbReference type="SMART" id="SM00448">
    <property type="entry name" value="REC"/>
    <property type="match status" value="1"/>
</dbReference>
<dbReference type="InterPro" id="IPR003661">
    <property type="entry name" value="HisK_dim/P_dom"/>
</dbReference>
<sequence length="370" mass="42337">MKKILVIEDEENLRQNIAELLTLEDFKVVVAENGMAGLQVAESEVPDLVICDVMMPELDGYGVLEKLRQNPPLSTIPFIFLTAKASSSDFRQGMELGADDYLTKPFTCKELLRAVASKFKKQIAIDKYSQKQLDELRNNIALSLPHEMRTPLNGILGFSEILRQEAEFLSVEEIQEMAQGINQSGQRLFKLIQKFLLYTELEMIYNDPTRIKSLQNNLTQFPNLSLNKLILEKAKYEKRKVDLQLNPPVSCEVKICSTRLLVVIEELLDNAFKFSPADRIVRVISELKNSTFNLSFIDYGRGMTSEQIRNLGAYKQFERQIYEQQGMGLGLIIAKRMTELHNGKFKIYSEPNKETIVQVQLPCTIHAEDY</sequence>
<comment type="catalytic activity">
    <reaction evidence="1">
        <text>ATP + protein L-histidine = ADP + protein N-phospho-L-histidine.</text>
        <dbReference type="EC" id="2.7.13.3"/>
    </reaction>
</comment>
<dbReference type="InterPro" id="IPR005467">
    <property type="entry name" value="His_kinase_dom"/>
</dbReference>
<gene>
    <name evidence="9" type="ORF">BC008_02345</name>
    <name evidence="10" type="ORF">BC008_02760</name>
</gene>
<dbReference type="GO" id="GO:0000155">
    <property type="term" value="F:phosphorelay sensor kinase activity"/>
    <property type="evidence" value="ECO:0007669"/>
    <property type="project" value="InterPro"/>
</dbReference>
<dbReference type="Gene3D" id="1.10.287.130">
    <property type="match status" value="1"/>
</dbReference>
<evidence type="ECO:0000256" key="4">
    <source>
        <dbReference type="ARBA" id="ARBA00022777"/>
    </source>
</evidence>
<dbReference type="PANTHER" id="PTHR43547">
    <property type="entry name" value="TWO-COMPONENT HISTIDINE KINASE"/>
    <property type="match status" value="1"/>
</dbReference>
<protein>
    <recommendedName>
        <fullName evidence="2">histidine kinase</fullName>
        <ecNumber evidence="2">2.7.13.3</ecNumber>
    </recommendedName>
</protein>
<dbReference type="CDD" id="cd00082">
    <property type="entry name" value="HisKA"/>
    <property type="match status" value="1"/>
</dbReference>
<dbReference type="Proteomes" id="UP000053372">
    <property type="component" value="Unassembled WGS sequence"/>
</dbReference>
<feature type="domain" description="Histidine kinase" evidence="7">
    <location>
        <begin position="143"/>
        <end position="365"/>
    </location>
</feature>
<feature type="modified residue" description="4-aspartylphosphate" evidence="6">
    <location>
        <position position="52"/>
    </location>
</feature>
<dbReference type="OrthoDB" id="9812260at2"/>
<dbReference type="Pfam" id="PF00512">
    <property type="entry name" value="HisKA"/>
    <property type="match status" value="1"/>
</dbReference>
<dbReference type="PROSITE" id="PS50109">
    <property type="entry name" value="HIS_KIN"/>
    <property type="match status" value="1"/>
</dbReference>
<dbReference type="AlphaFoldDB" id="A0A0V7ZWK9"/>
<evidence type="ECO:0000313" key="10">
    <source>
        <dbReference type="EMBL" id="KST69004.1"/>
    </source>
</evidence>
<dbReference type="InterPro" id="IPR036890">
    <property type="entry name" value="HATPase_C_sf"/>
</dbReference>
<dbReference type="SUPFAM" id="SSF55874">
    <property type="entry name" value="ATPase domain of HSP90 chaperone/DNA topoisomerase II/histidine kinase"/>
    <property type="match status" value="1"/>
</dbReference>
<keyword evidence="3 6" id="KW-0597">Phosphoprotein</keyword>
<dbReference type="CDD" id="cd17574">
    <property type="entry name" value="REC_OmpR"/>
    <property type="match status" value="1"/>
</dbReference>
<dbReference type="EMBL" id="LMTZ01000038">
    <property type="protein sequence ID" value="KST69004.1"/>
    <property type="molecule type" value="Genomic_DNA"/>
</dbReference>